<dbReference type="Proteomes" id="UP001160152">
    <property type="component" value="Unassembled WGS sequence"/>
</dbReference>
<evidence type="ECO:0000313" key="2">
    <source>
        <dbReference type="EMBL" id="MDH0757554.1"/>
    </source>
</evidence>
<dbReference type="InterPro" id="IPR011990">
    <property type="entry name" value="TPR-like_helical_dom_sf"/>
</dbReference>
<accession>A0A7W2PW94</accession>
<dbReference type="EMBL" id="JAOCBV010000001">
    <property type="protein sequence ID" value="MDH0757554.1"/>
    <property type="molecule type" value="Genomic_DNA"/>
</dbReference>
<gene>
    <name evidence="1" type="ORF">H4C44_28370</name>
    <name evidence="2" type="ORF">N5C70_12670</name>
</gene>
<protein>
    <submittedName>
        <fullName evidence="2">Tetratricopeptide repeat protein</fullName>
    </submittedName>
</protein>
<dbReference type="Gene3D" id="1.25.40.10">
    <property type="entry name" value="Tetratricopeptide repeat domain"/>
    <property type="match status" value="1"/>
</dbReference>
<evidence type="ECO:0000313" key="4">
    <source>
        <dbReference type="Proteomes" id="UP001160152"/>
    </source>
</evidence>
<proteinExistence type="predicted"/>
<sequence length="143" mass="16181">MKDLPDQLYDEILALSEQGNELMDKGEYLRAAEAYRVALIKLPEPYVQWDAFVWLKASVGDAIFHLKNYADAAEEFFDAMGGADGSHNSFVLLRLGQCLYEQADPKAMDYLCKAYFLEGDDVFRHEDKKYIGAVKSVLGSRVN</sequence>
<dbReference type="Proteomes" id="UP000556620">
    <property type="component" value="Unassembled WGS sequence"/>
</dbReference>
<dbReference type="AlphaFoldDB" id="A0A7W2PW94"/>
<organism evidence="1 3">
    <name type="scientific">Pseudomonas juntendi</name>
    <dbReference type="NCBI Taxonomy" id="2666183"/>
    <lineage>
        <taxon>Bacteria</taxon>
        <taxon>Pseudomonadati</taxon>
        <taxon>Pseudomonadota</taxon>
        <taxon>Gammaproteobacteria</taxon>
        <taxon>Pseudomonadales</taxon>
        <taxon>Pseudomonadaceae</taxon>
        <taxon>Pseudomonas</taxon>
    </lineage>
</organism>
<name>A0A7W2PW94_9PSED</name>
<reference evidence="1 3" key="1">
    <citation type="submission" date="2020-07" db="EMBL/GenBank/DDBJ databases">
        <title>Diversity of carbapenemase encoding genes among Pseudomonas putida group clinical isolates in a tertiary Brazilian hospital.</title>
        <authorList>
            <person name="Alberto-Lei F."/>
            <person name="Nodari C.S."/>
            <person name="Streling A.P."/>
            <person name="Paulino J.T."/>
            <person name="Bessa-Neto F.O."/>
            <person name="Cayo R."/>
            <person name="Gales A.C."/>
        </authorList>
    </citation>
    <scope>NUCLEOTIDE SEQUENCE [LARGE SCALE GENOMIC DNA]</scope>
    <source>
        <strain evidence="1 3">14535</strain>
    </source>
</reference>
<evidence type="ECO:0000313" key="3">
    <source>
        <dbReference type="Proteomes" id="UP000556620"/>
    </source>
</evidence>
<dbReference type="RefSeq" id="WP_009681916.1">
    <property type="nucleotide sequence ID" value="NZ_CP091311.1"/>
</dbReference>
<comment type="caution">
    <text evidence="1">The sequence shown here is derived from an EMBL/GenBank/DDBJ whole genome shotgun (WGS) entry which is preliminary data.</text>
</comment>
<evidence type="ECO:0000313" key="1">
    <source>
        <dbReference type="EMBL" id="MBA6063063.1"/>
    </source>
</evidence>
<dbReference type="EMBL" id="JACGCU010000121">
    <property type="protein sequence ID" value="MBA6063063.1"/>
    <property type="molecule type" value="Genomic_DNA"/>
</dbReference>
<dbReference type="SUPFAM" id="SSF48452">
    <property type="entry name" value="TPR-like"/>
    <property type="match status" value="1"/>
</dbReference>
<reference evidence="2 4" key="2">
    <citation type="submission" date="2022-09" db="EMBL/GenBank/DDBJ databases">
        <title>Intensive care unit water sources are persistently colonized with multi-drug resistant bacteria and are the site of extensive horizontal gene transfer of antibiotic resistance genes.</title>
        <authorList>
            <person name="Diorio-Toth L."/>
        </authorList>
    </citation>
    <scope>NUCLEOTIDE SEQUENCE [LARGE SCALE GENOMIC DNA]</scope>
    <source>
        <strain evidence="2 4">GD03901</strain>
    </source>
</reference>